<dbReference type="KEGG" id="ols:Olsu_0390"/>
<name>E1QYQ0_OLSUV</name>
<dbReference type="eggNOG" id="COG3467">
    <property type="taxonomic scope" value="Bacteria"/>
</dbReference>
<dbReference type="EMBL" id="CP002106">
    <property type="protein sequence ID" value="ADK67514.1"/>
    <property type="molecule type" value="Genomic_DNA"/>
</dbReference>
<dbReference type="STRING" id="633147.Olsu_0390"/>
<dbReference type="Gene3D" id="2.30.110.10">
    <property type="entry name" value="Electron Transport, Fmn-binding Protein, Chain A"/>
    <property type="match status" value="1"/>
</dbReference>
<sequence>MRRQDRVVPAERAREILEVGEYAVLALVDVDGEPYGVPLSYAVEGDRAFFHGTTETSHKLDAIRANPRASLTVVMNTEVHGAQYSTAFDSVIAFGPIRPAHDDTEKRMGLMALLGKYSSMVPPERAMRYLEAQLDRTSVIVMDLERVTGKHHA</sequence>
<proteinExistence type="predicted"/>
<dbReference type="Pfam" id="PF12900">
    <property type="entry name" value="Pyridox_ox_2"/>
    <property type="match status" value="1"/>
</dbReference>
<organism evidence="1 2">
    <name type="scientific">Olsenella uli (strain ATCC 49627 / DSM 7084 / CCUG 31166 / CIP 109912 / JCM 12494 / LMG 11480 / NCIMB 702895 / VPI D76D-27C)</name>
    <name type="common">Lactobacillus uli</name>
    <dbReference type="NCBI Taxonomy" id="633147"/>
    <lineage>
        <taxon>Bacteria</taxon>
        <taxon>Bacillati</taxon>
        <taxon>Actinomycetota</taxon>
        <taxon>Coriobacteriia</taxon>
        <taxon>Coriobacteriales</taxon>
        <taxon>Atopobiaceae</taxon>
        <taxon>Olsenella</taxon>
    </lineage>
</organism>
<reference evidence="1 2" key="1">
    <citation type="journal article" date="2010" name="Stand. Genomic Sci.">
        <title>Complete genome sequence of Olsenella uli type strain (VPI D76D-27C).</title>
        <authorList>
            <person name="Goker M."/>
            <person name="Held B."/>
            <person name="Lucas S."/>
            <person name="Nolan M."/>
            <person name="Yasawong M."/>
            <person name="Glavina Del Rio T."/>
            <person name="Tice H."/>
            <person name="Cheng J.F."/>
            <person name="Bruce D."/>
            <person name="Detter J.C."/>
            <person name="Tapia R."/>
            <person name="Han C."/>
            <person name="Goodwin L."/>
            <person name="Pitluck S."/>
            <person name="Liolios K."/>
            <person name="Ivanova N."/>
            <person name="Mavromatis K."/>
            <person name="Mikhailova N."/>
            <person name="Pati A."/>
            <person name="Chen A."/>
            <person name="Palaniappan K."/>
            <person name="Land M."/>
            <person name="Hauser L."/>
            <person name="Chang Y.J."/>
            <person name="Jeffries C.D."/>
            <person name="Rohde M."/>
            <person name="Sikorski J."/>
            <person name="Pukall R."/>
            <person name="Woyke T."/>
            <person name="Bristow J."/>
            <person name="Eisen J.A."/>
            <person name="Markowitz V."/>
            <person name="Hugenholtz P."/>
            <person name="Kyrpides N.C."/>
            <person name="Klenk H.P."/>
            <person name="Lapidus A."/>
        </authorList>
    </citation>
    <scope>NUCLEOTIDE SEQUENCE [LARGE SCALE GENOMIC DNA]</scope>
    <source>
        <strain evidence="2">ATCC 49627 / DSM 7084 / CIP 109912 / JCM 12494 / NCIMB 702895 / VPI D76D-27C</strain>
    </source>
</reference>
<evidence type="ECO:0000313" key="1">
    <source>
        <dbReference type="EMBL" id="ADK67514.1"/>
    </source>
</evidence>
<dbReference type="AlphaFoldDB" id="E1QYQ0"/>
<dbReference type="PANTHER" id="PTHR34071">
    <property type="entry name" value="5-NITROIMIDAZOLE ANTIBIOTICS RESISTANCE PROTEIN, NIMA-FAMILY-RELATED PROTEIN-RELATED"/>
    <property type="match status" value="1"/>
</dbReference>
<protein>
    <submittedName>
        <fullName evidence="1">Pyridoxamine 5'-phosphate oxidase-related FMN-binding protein</fullName>
    </submittedName>
</protein>
<dbReference type="InterPro" id="IPR012349">
    <property type="entry name" value="Split_barrel_FMN-bd"/>
</dbReference>
<dbReference type="HOGENOM" id="CLU_067890_2_1_11"/>
<dbReference type="Proteomes" id="UP000000333">
    <property type="component" value="Chromosome"/>
</dbReference>
<dbReference type="SUPFAM" id="SSF50475">
    <property type="entry name" value="FMN-binding split barrel"/>
    <property type="match status" value="1"/>
</dbReference>
<keyword evidence="2" id="KW-1185">Reference proteome</keyword>
<dbReference type="GeneID" id="78511844"/>
<gene>
    <name evidence="1" type="ordered locus">Olsu_0390</name>
</gene>
<evidence type="ECO:0000313" key="2">
    <source>
        <dbReference type="Proteomes" id="UP000000333"/>
    </source>
</evidence>
<dbReference type="InterPro" id="IPR024747">
    <property type="entry name" value="Pyridox_Oxase-rel"/>
</dbReference>
<accession>E1QYQ0</accession>
<dbReference type="RefSeq" id="WP_013251266.1">
    <property type="nucleotide sequence ID" value="NC_014363.1"/>
</dbReference>
<dbReference type="PANTHER" id="PTHR34071:SF2">
    <property type="entry name" value="FLAVIN-NUCLEOTIDE-BINDING PROTEIN"/>
    <property type="match status" value="1"/>
</dbReference>